<keyword evidence="4" id="KW-1185">Reference proteome</keyword>
<feature type="compositionally biased region" description="Basic and acidic residues" evidence="1">
    <location>
        <begin position="273"/>
        <end position="284"/>
    </location>
</feature>
<accession>A0A250KZU9</accession>
<dbReference type="InterPro" id="IPR002110">
    <property type="entry name" value="Ankyrin_rpt"/>
</dbReference>
<gene>
    <name evidence="3" type="ORF">sS8_3371</name>
</gene>
<dbReference type="EMBL" id="AP017928">
    <property type="protein sequence ID" value="BBA35309.1"/>
    <property type="molecule type" value="Genomic_DNA"/>
</dbReference>
<protein>
    <submittedName>
        <fullName evidence="3">Ankyrin-2</fullName>
    </submittedName>
</protein>
<feature type="region of interest" description="Disordered" evidence="1">
    <location>
        <begin position="268"/>
        <end position="290"/>
    </location>
</feature>
<dbReference type="AlphaFoldDB" id="A0A250KZU9"/>
<dbReference type="PANTHER" id="PTHR46224">
    <property type="entry name" value="ANKYRIN REPEAT FAMILY PROTEIN"/>
    <property type="match status" value="1"/>
</dbReference>
<dbReference type="InterPro" id="IPR036770">
    <property type="entry name" value="Ankyrin_rpt-contain_sf"/>
</dbReference>
<feature type="chain" id="PRO_5012332091" evidence="2">
    <location>
        <begin position="22"/>
        <end position="290"/>
    </location>
</feature>
<sequence>MMPRTTYRLRMMAFVATAALAACEAQESPFAPMRAANPMPMTKNIRVEDHFSGADLELARAAARGDAAEVARLVREKNANPNAISREGMPLLLWPVQAGNREGTRALLENGADPNLPLPRFGSPMVLVAMLDDPEWLRLLLDHGGDPNLQNRDGEPLARVAMLHRNWESVKLLVERGADINAGVHGFKSRSMLAYYAATGQFDKVHWLLTHGADPTVRLEAAADGANVGAPIVLEAIYWYPIDETRFPELADWQRKSQQWLRDNGIGEVPAEPDYRRRQREEAGLPKPIH</sequence>
<proteinExistence type="predicted"/>
<evidence type="ECO:0000256" key="2">
    <source>
        <dbReference type="SAM" id="SignalP"/>
    </source>
</evidence>
<dbReference type="SMART" id="SM00248">
    <property type="entry name" value="ANK"/>
    <property type="match status" value="4"/>
</dbReference>
<dbReference type="InterPro" id="IPR051616">
    <property type="entry name" value="Cul2-RING_E3_ligase_SR"/>
</dbReference>
<evidence type="ECO:0000313" key="4">
    <source>
        <dbReference type="Proteomes" id="UP000266313"/>
    </source>
</evidence>
<dbReference type="Gene3D" id="1.25.40.20">
    <property type="entry name" value="Ankyrin repeat-containing domain"/>
    <property type="match status" value="1"/>
</dbReference>
<feature type="signal peptide" evidence="2">
    <location>
        <begin position="1"/>
        <end position="21"/>
    </location>
</feature>
<evidence type="ECO:0000256" key="1">
    <source>
        <dbReference type="SAM" id="MobiDB-lite"/>
    </source>
</evidence>
<reference evidence="3 4" key="1">
    <citation type="submission" date="2016-12" db="EMBL/GenBank/DDBJ databases">
        <title>Genome sequencing of Methylocaldum marinum.</title>
        <authorList>
            <person name="Takeuchi M."/>
            <person name="Kamagata Y."/>
            <person name="Hiraoka S."/>
            <person name="Oshima K."/>
            <person name="Hattori M."/>
            <person name="Iwasaki W."/>
        </authorList>
    </citation>
    <scope>NUCLEOTIDE SEQUENCE [LARGE SCALE GENOMIC DNA]</scope>
    <source>
        <strain evidence="3 4">S8</strain>
    </source>
</reference>
<dbReference type="KEGG" id="mmai:sS8_3371"/>
<name>A0A250KZU9_9GAMM</name>
<dbReference type="PROSITE" id="PS51257">
    <property type="entry name" value="PROKAR_LIPOPROTEIN"/>
    <property type="match status" value="1"/>
</dbReference>
<keyword evidence="2" id="KW-0732">Signal</keyword>
<dbReference type="SUPFAM" id="SSF48403">
    <property type="entry name" value="Ankyrin repeat"/>
    <property type="match status" value="1"/>
</dbReference>
<dbReference type="OrthoDB" id="5938327at2"/>
<dbReference type="Pfam" id="PF12796">
    <property type="entry name" value="Ank_2"/>
    <property type="match status" value="1"/>
</dbReference>
<dbReference type="PANTHER" id="PTHR46224:SF61">
    <property type="entry name" value="ANKYRIN-LIKE PROTEIN"/>
    <property type="match status" value="1"/>
</dbReference>
<dbReference type="Proteomes" id="UP000266313">
    <property type="component" value="Chromosome"/>
</dbReference>
<evidence type="ECO:0000313" key="3">
    <source>
        <dbReference type="EMBL" id="BBA35309.1"/>
    </source>
</evidence>
<organism evidence="3 4">
    <name type="scientific">Methylocaldum marinum</name>
    <dbReference type="NCBI Taxonomy" id="1432792"/>
    <lineage>
        <taxon>Bacteria</taxon>
        <taxon>Pseudomonadati</taxon>
        <taxon>Pseudomonadota</taxon>
        <taxon>Gammaproteobacteria</taxon>
        <taxon>Methylococcales</taxon>
        <taxon>Methylococcaceae</taxon>
        <taxon>Methylocaldum</taxon>
    </lineage>
</organism>